<dbReference type="Pfam" id="PF00646">
    <property type="entry name" value="F-box"/>
    <property type="match status" value="1"/>
</dbReference>
<dbReference type="OrthoDB" id="5422579at2759"/>
<protein>
    <recommendedName>
        <fullName evidence="2">F-box domain-containing protein</fullName>
    </recommendedName>
</protein>
<gene>
    <name evidence="3" type="ORF">N7532_000002</name>
</gene>
<dbReference type="InterPro" id="IPR001810">
    <property type="entry name" value="F-box_dom"/>
</dbReference>
<feature type="domain" description="F-box" evidence="2">
    <location>
        <begin position="6"/>
        <end position="40"/>
    </location>
</feature>
<evidence type="ECO:0000259" key="2">
    <source>
        <dbReference type="Pfam" id="PF00646"/>
    </source>
</evidence>
<dbReference type="EMBL" id="JAPQKI010000001">
    <property type="protein sequence ID" value="KAJ5111957.1"/>
    <property type="molecule type" value="Genomic_DNA"/>
</dbReference>
<feature type="compositionally biased region" description="Basic and acidic residues" evidence="1">
    <location>
        <begin position="90"/>
        <end position="99"/>
    </location>
</feature>
<organism evidence="3 4">
    <name type="scientific">Penicillium argentinense</name>
    <dbReference type="NCBI Taxonomy" id="1131581"/>
    <lineage>
        <taxon>Eukaryota</taxon>
        <taxon>Fungi</taxon>
        <taxon>Dikarya</taxon>
        <taxon>Ascomycota</taxon>
        <taxon>Pezizomycotina</taxon>
        <taxon>Eurotiomycetes</taxon>
        <taxon>Eurotiomycetidae</taxon>
        <taxon>Eurotiales</taxon>
        <taxon>Aspergillaceae</taxon>
        <taxon>Penicillium</taxon>
    </lineage>
</organism>
<dbReference type="RefSeq" id="XP_056479730.1">
    <property type="nucleotide sequence ID" value="XM_056612506.1"/>
</dbReference>
<dbReference type="InterPro" id="IPR036047">
    <property type="entry name" value="F-box-like_dom_sf"/>
</dbReference>
<evidence type="ECO:0000256" key="1">
    <source>
        <dbReference type="SAM" id="MobiDB-lite"/>
    </source>
</evidence>
<dbReference type="Proteomes" id="UP001149074">
    <property type="component" value="Unassembled WGS sequence"/>
</dbReference>
<evidence type="ECO:0000313" key="4">
    <source>
        <dbReference type="Proteomes" id="UP001149074"/>
    </source>
</evidence>
<accession>A0A9W9G4P9</accession>
<comment type="caution">
    <text evidence="3">The sequence shown here is derived from an EMBL/GenBank/DDBJ whole genome shotgun (WGS) entry which is preliminary data.</text>
</comment>
<dbReference type="CDD" id="cd09917">
    <property type="entry name" value="F-box_SF"/>
    <property type="match status" value="1"/>
</dbReference>
<reference evidence="3" key="2">
    <citation type="journal article" date="2023" name="IMA Fungus">
        <title>Comparative genomic study of the Penicillium genus elucidates a diverse pangenome and 15 lateral gene transfer events.</title>
        <authorList>
            <person name="Petersen C."/>
            <person name="Sorensen T."/>
            <person name="Nielsen M.R."/>
            <person name="Sondergaard T.E."/>
            <person name="Sorensen J.L."/>
            <person name="Fitzpatrick D.A."/>
            <person name="Frisvad J.C."/>
            <person name="Nielsen K.L."/>
        </authorList>
    </citation>
    <scope>NUCLEOTIDE SEQUENCE</scope>
    <source>
        <strain evidence="3">IBT 30761</strain>
    </source>
</reference>
<feature type="region of interest" description="Disordered" evidence="1">
    <location>
        <begin position="86"/>
        <end position="106"/>
    </location>
</feature>
<evidence type="ECO:0000313" key="3">
    <source>
        <dbReference type="EMBL" id="KAJ5111957.1"/>
    </source>
</evidence>
<proteinExistence type="predicted"/>
<dbReference type="GeneID" id="81351485"/>
<dbReference type="AlphaFoldDB" id="A0A9W9G4P9"/>
<reference evidence="3" key="1">
    <citation type="submission" date="2022-11" db="EMBL/GenBank/DDBJ databases">
        <authorList>
            <person name="Petersen C."/>
        </authorList>
    </citation>
    <scope>NUCLEOTIDE SEQUENCE</scope>
    <source>
        <strain evidence="3">IBT 30761</strain>
    </source>
</reference>
<name>A0A9W9G4P9_9EURO</name>
<dbReference type="SUPFAM" id="SSF81383">
    <property type="entry name" value="F-box domain"/>
    <property type="match status" value="1"/>
</dbReference>
<sequence>MAYTSLPELPPELWGYISSHLSHTDIKSFRLACSQFNNAVFLRLDRVFLSANPLNIEVLCKVASHDKLRHQVTEIIWDEACLTRGPPRTPETHDGHELLSDEDEPDNSREWAEHYSEFYQEELLERHEDEEENGCPNWFKEACEKNIDILKSRKNRDVDRPDHLERREQILAQPPLSECWGHYQHLLNQQKDVIADNSDLQAFLYGVKQFPSLRRVTITPAAHGHLFAPLYRTPMIRAFPKGFNYPIPRGWLYSRINSEPANAYAWNEYPELKERYRGFRIAMRVLANEPNAVSELVLTSHFLSTGINCTIFDEPCQEYDHFATVLKNPGFRRLDITMLVGEESQTGLQACWRSLLNGRLRRALSEAKEIEEFRLHTTFSEALYEKDKYQLIPLESIVPVEKWSNLRHFELAGFVISQDNCISFLKALPKSVRSIEFSMLQFHHAGGWYLMLEEIRQMVSENTLWGGRDATSKPKVAIGFPIRMSKHEPGRGKWIENEVQDFLYNGGENPIEKDYPLQLPLGIGVMKDVFEPNFERPNVDGDLLRELNICKEGYYPPEY</sequence>
<keyword evidence="4" id="KW-1185">Reference proteome</keyword>